<dbReference type="SUPFAM" id="SSF46955">
    <property type="entry name" value="Putative DNA-binding domain"/>
    <property type="match status" value="1"/>
</dbReference>
<sequence length="69" mass="7875">MPTTDDDKLLTAEDLEQLTGTPKSTFRYWASIGQGPASFKVGRRRKWKRSSVLSWLAEQERKTSTDRAS</sequence>
<dbReference type="InterPro" id="IPR041657">
    <property type="entry name" value="HTH_17"/>
</dbReference>
<dbReference type="RefSeq" id="WP_011724662.1">
    <property type="nucleotide sequence ID" value="NC_008595.1"/>
</dbReference>
<dbReference type="AlphaFoldDB" id="A0A0H2ZV56"/>
<dbReference type="Pfam" id="PF12728">
    <property type="entry name" value="HTH_17"/>
    <property type="match status" value="1"/>
</dbReference>
<reference evidence="2 3" key="1">
    <citation type="submission" date="2006-10" db="EMBL/GenBank/DDBJ databases">
        <authorList>
            <person name="Fleischmann R.D."/>
            <person name="Dodson R.J."/>
            <person name="Haft D.H."/>
            <person name="Merkel J.S."/>
            <person name="Nelson W.C."/>
            <person name="Fraser C.M."/>
        </authorList>
    </citation>
    <scope>NUCLEOTIDE SEQUENCE [LARGE SCALE GENOMIC DNA]</scope>
    <source>
        <strain evidence="2 3">104</strain>
    </source>
</reference>
<evidence type="ECO:0000313" key="3">
    <source>
        <dbReference type="Proteomes" id="UP000001574"/>
    </source>
</evidence>
<proteinExistence type="predicted"/>
<accession>A0A0H2ZV56</accession>
<dbReference type="HOGENOM" id="CLU_140176_9_1_11"/>
<evidence type="ECO:0000259" key="1">
    <source>
        <dbReference type="Pfam" id="PF12728"/>
    </source>
</evidence>
<dbReference type="Proteomes" id="UP000001574">
    <property type="component" value="Chromosome"/>
</dbReference>
<evidence type="ECO:0000313" key="2">
    <source>
        <dbReference type="EMBL" id="ABK66378.1"/>
    </source>
</evidence>
<protein>
    <recommendedName>
        <fullName evidence="1">Helix-turn-helix domain-containing protein</fullName>
    </recommendedName>
</protein>
<organism evidence="2 3">
    <name type="scientific">Mycobacterium avium (strain 104)</name>
    <dbReference type="NCBI Taxonomy" id="243243"/>
    <lineage>
        <taxon>Bacteria</taxon>
        <taxon>Bacillati</taxon>
        <taxon>Actinomycetota</taxon>
        <taxon>Actinomycetes</taxon>
        <taxon>Mycobacteriales</taxon>
        <taxon>Mycobacteriaceae</taxon>
        <taxon>Mycobacterium</taxon>
        <taxon>Mycobacterium avium complex (MAC)</taxon>
    </lineage>
</organism>
<dbReference type="EMBL" id="CP000479">
    <property type="protein sequence ID" value="ABK66378.1"/>
    <property type="molecule type" value="Genomic_DNA"/>
</dbReference>
<feature type="domain" description="Helix-turn-helix" evidence="1">
    <location>
        <begin position="9"/>
        <end position="59"/>
    </location>
</feature>
<dbReference type="Gene3D" id="1.10.238.160">
    <property type="match status" value="1"/>
</dbReference>
<dbReference type="InterPro" id="IPR009061">
    <property type="entry name" value="DNA-bd_dom_put_sf"/>
</dbReference>
<name>A0A0H2ZV56_MYCA1</name>
<gene>
    <name evidence="2" type="ordered locus">MAV_2218</name>
</gene>
<dbReference type="KEGG" id="mav:MAV_2218"/>